<organism evidence="2">
    <name type="scientific">uncultured Eubacteriales bacterium</name>
    <dbReference type="NCBI Taxonomy" id="172733"/>
    <lineage>
        <taxon>Bacteria</taxon>
        <taxon>Bacillati</taxon>
        <taxon>Bacillota</taxon>
        <taxon>Clostridia</taxon>
        <taxon>Eubacteriales</taxon>
        <taxon>environmental samples</taxon>
    </lineage>
</organism>
<dbReference type="EMBL" id="FLUN01000001">
    <property type="protein sequence ID" value="SBV99160.1"/>
    <property type="molecule type" value="Genomic_DNA"/>
</dbReference>
<protein>
    <submittedName>
        <fullName evidence="2">Uncharacterized protein</fullName>
    </submittedName>
</protein>
<keyword evidence="1" id="KW-0732">Signal</keyword>
<feature type="chain" id="PRO_5012645798" evidence="1">
    <location>
        <begin position="25"/>
        <end position="140"/>
    </location>
</feature>
<reference evidence="2" key="1">
    <citation type="submission" date="2016-04" db="EMBL/GenBank/DDBJ databases">
        <authorList>
            <person name="Evans L.H."/>
            <person name="Alamgir A."/>
            <person name="Owens N."/>
            <person name="Weber N.D."/>
            <person name="Virtaneva K."/>
            <person name="Barbian K."/>
            <person name="Babar A."/>
            <person name="Rosenke K."/>
        </authorList>
    </citation>
    <scope>NUCLEOTIDE SEQUENCE</scope>
    <source>
        <strain evidence="2">86</strain>
    </source>
</reference>
<feature type="signal peptide" evidence="1">
    <location>
        <begin position="1"/>
        <end position="24"/>
    </location>
</feature>
<gene>
    <name evidence="2" type="ORF">KL86CLO1_11147</name>
</gene>
<dbReference type="AlphaFoldDB" id="A0A212JIB7"/>
<evidence type="ECO:0000256" key="1">
    <source>
        <dbReference type="SAM" id="SignalP"/>
    </source>
</evidence>
<evidence type="ECO:0000313" key="2">
    <source>
        <dbReference type="EMBL" id="SBV99160.1"/>
    </source>
</evidence>
<accession>A0A212JIB7</accession>
<name>A0A212JIB7_9FIRM</name>
<dbReference type="PROSITE" id="PS51257">
    <property type="entry name" value="PROKAR_LIPOPROTEIN"/>
    <property type="match status" value="1"/>
</dbReference>
<proteinExistence type="predicted"/>
<sequence length="140" mass="15804">MRVKRITAILMLLVALLVTVTGCSDELPSGLPDVYEIAKINVENNLVSPSSAVFPEFDDSFVEYSRSILEDVGKGTLEYRVYEVNAYVDSENTFGAMVRTHFFVEVYAYVDDYNSPKFGEEGIHKNIEDHYYTIILSLNG</sequence>